<evidence type="ECO:0000256" key="1">
    <source>
        <dbReference type="SAM" id="MobiDB-lite"/>
    </source>
</evidence>
<feature type="region of interest" description="Disordered" evidence="1">
    <location>
        <begin position="32"/>
        <end position="88"/>
    </location>
</feature>
<evidence type="ECO:0000313" key="2">
    <source>
        <dbReference type="EMBL" id="UQC78845.1"/>
    </source>
</evidence>
<dbReference type="Proteomes" id="UP000830671">
    <property type="component" value="Chromosome 2"/>
</dbReference>
<organism evidence="2 3">
    <name type="scientific">Colletotrichum lupini</name>
    <dbReference type="NCBI Taxonomy" id="145971"/>
    <lineage>
        <taxon>Eukaryota</taxon>
        <taxon>Fungi</taxon>
        <taxon>Dikarya</taxon>
        <taxon>Ascomycota</taxon>
        <taxon>Pezizomycotina</taxon>
        <taxon>Sordariomycetes</taxon>
        <taxon>Hypocreomycetidae</taxon>
        <taxon>Glomerellales</taxon>
        <taxon>Glomerellaceae</taxon>
        <taxon>Colletotrichum</taxon>
        <taxon>Colletotrichum acutatum species complex</taxon>
    </lineage>
</organism>
<name>A0A9Q8WDN3_9PEZI</name>
<feature type="compositionally biased region" description="Polar residues" evidence="1">
    <location>
        <begin position="60"/>
        <end position="77"/>
    </location>
</feature>
<proteinExistence type="predicted"/>
<sequence>MFNLLATKSARASQWKNLNNAQEKLQRRIELGPSDVSVGSNGLAPGYPPRRRHYLRTPPLLSTNRRSIITKPTSMIPSASAPRDSSEI</sequence>
<accession>A0A9Q8WDN3</accession>
<evidence type="ECO:0000313" key="3">
    <source>
        <dbReference type="Proteomes" id="UP000830671"/>
    </source>
</evidence>
<reference evidence="2" key="1">
    <citation type="journal article" date="2021" name="Mol. Plant Microbe Interact.">
        <title>Complete Genome Sequence of the Plant-Pathogenic Fungus Colletotrichum lupini.</title>
        <authorList>
            <person name="Baroncelli R."/>
            <person name="Pensec F."/>
            <person name="Da Lio D."/>
            <person name="Boufleur T."/>
            <person name="Vicente I."/>
            <person name="Sarrocco S."/>
            <person name="Picot A."/>
            <person name="Baraldi E."/>
            <person name="Sukno S."/>
            <person name="Thon M."/>
            <person name="Le Floch G."/>
        </authorList>
    </citation>
    <scope>NUCLEOTIDE SEQUENCE</scope>
    <source>
        <strain evidence="2">IMI 504893</strain>
    </source>
</reference>
<dbReference type="AlphaFoldDB" id="A0A9Q8WDN3"/>
<dbReference type="GeneID" id="73338347"/>
<gene>
    <name evidence="2" type="ORF">CLUP02_04322</name>
</gene>
<dbReference type="KEGG" id="clup:CLUP02_04322"/>
<keyword evidence="3" id="KW-1185">Reference proteome</keyword>
<dbReference type="EMBL" id="CP019474">
    <property type="protein sequence ID" value="UQC78845.1"/>
    <property type="molecule type" value="Genomic_DNA"/>
</dbReference>
<dbReference type="RefSeq" id="XP_049140480.1">
    <property type="nucleotide sequence ID" value="XM_049283337.1"/>
</dbReference>
<protein>
    <submittedName>
        <fullName evidence="2">Uncharacterized protein</fullName>
    </submittedName>
</protein>